<keyword evidence="2" id="KW-1185">Reference proteome</keyword>
<evidence type="ECO:0000313" key="1">
    <source>
        <dbReference type="EMBL" id="ARN82279.1"/>
    </source>
</evidence>
<proteinExistence type="predicted"/>
<reference evidence="1 2" key="1">
    <citation type="submission" date="2017-02" db="EMBL/GenBank/DDBJ databases">
        <authorList>
            <person name="Peterson S.W."/>
        </authorList>
    </citation>
    <scope>NUCLEOTIDE SEQUENCE [LARGE SCALE GENOMIC DNA]</scope>
    <source>
        <strain evidence="1 2">S285</strain>
    </source>
</reference>
<dbReference type="KEGG" id="mbry:B1812_15620"/>
<dbReference type="EMBL" id="CP019948">
    <property type="protein sequence ID" value="ARN82279.1"/>
    <property type="molecule type" value="Genomic_DNA"/>
</dbReference>
<dbReference type="STRING" id="655015.B1812_15620"/>
<dbReference type="AlphaFoldDB" id="A0A1W6MXL1"/>
<evidence type="ECO:0000313" key="2">
    <source>
        <dbReference type="Proteomes" id="UP000193978"/>
    </source>
</evidence>
<gene>
    <name evidence="1" type="ORF">B1812_15620</name>
</gene>
<dbReference type="Proteomes" id="UP000193978">
    <property type="component" value="Chromosome"/>
</dbReference>
<accession>A0A1W6MXL1</accession>
<sequence length="62" mass="7044">MAAIPFPLPFRSRTERALFVVVVSLGHAAVGRNRSNADNMIKSNALKRYSRENRFPLFRIAL</sequence>
<protein>
    <submittedName>
        <fullName evidence="1">Uncharacterized protein</fullName>
    </submittedName>
</protein>
<name>A0A1W6MXL1_9HYPH</name>
<organism evidence="1 2">
    <name type="scientific">Methylocystis bryophila</name>
    <dbReference type="NCBI Taxonomy" id="655015"/>
    <lineage>
        <taxon>Bacteria</taxon>
        <taxon>Pseudomonadati</taxon>
        <taxon>Pseudomonadota</taxon>
        <taxon>Alphaproteobacteria</taxon>
        <taxon>Hyphomicrobiales</taxon>
        <taxon>Methylocystaceae</taxon>
        <taxon>Methylocystis</taxon>
    </lineage>
</organism>